<reference evidence="4 5" key="1">
    <citation type="submission" date="2021-03" db="EMBL/GenBank/DDBJ databases">
        <title>Genomic Encyclopedia of Type Strains, Phase IV (KMG-IV): sequencing the most valuable type-strain genomes for metagenomic binning, comparative biology and taxonomic classification.</title>
        <authorList>
            <person name="Goeker M."/>
        </authorList>
    </citation>
    <scope>NUCLEOTIDE SEQUENCE [LARGE SCALE GENOMIC DNA]</scope>
    <source>
        <strain evidence="4 5">DSM 14349</strain>
    </source>
</reference>
<dbReference type="Pfam" id="PF14278">
    <property type="entry name" value="TetR_C_8"/>
    <property type="match status" value="1"/>
</dbReference>
<dbReference type="PANTHER" id="PTHR43479">
    <property type="entry name" value="ACREF/ENVCD OPERON REPRESSOR-RELATED"/>
    <property type="match status" value="1"/>
</dbReference>
<dbReference type="InterPro" id="IPR050624">
    <property type="entry name" value="HTH-type_Tx_Regulator"/>
</dbReference>
<keyword evidence="1 2" id="KW-0238">DNA-binding</keyword>
<feature type="DNA-binding region" description="H-T-H motif" evidence="2">
    <location>
        <begin position="31"/>
        <end position="50"/>
    </location>
</feature>
<dbReference type="PANTHER" id="PTHR43479:SF7">
    <property type="entry name" value="TETR-FAMILY TRANSCRIPTIONAL REGULATOR"/>
    <property type="match status" value="1"/>
</dbReference>
<accession>A0ABS4FYN0</accession>
<proteinExistence type="predicted"/>
<evidence type="ECO:0000256" key="1">
    <source>
        <dbReference type="ARBA" id="ARBA00023125"/>
    </source>
</evidence>
<dbReference type="SUPFAM" id="SSF46689">
    <property type="entry name" value="Homeodomain-like"/>
    <property type="match status" value="1"/>
</dbReference>
<dbReference type="InterPro" id="IPR009057">
    <property type="entry name" value="Homeodomain-like_sf"/>
</dbReference>
<dbReference type="InterPro" id="IPR039532">
    <property type="entry name" value="TetR_C_Firmicutes"/>
</dbReference>
<sequence>MSIDRRTLRTRQAIRDVFIDLLQKKSLNKISVSEITNAANIGRGTFYLHYEDVYSLYEQLVNELLENLITLFHHAYPEKGSNNFMVLSQKLIDYIAENASLFLLLVGQDNEGKMNQRLKKIFVDQVIEIEQIDKSDFTSIIETSFTVSGIVGVLTDWLMAGMDIDKEDLTGIINELIQKC</sequence>
<comment type="caution">
    <text evidence="4">The sequence shown here is derived from an EMBL/GenBank/DDBJ whole genome shotgun (WGS) entry which is preliminary data.</text>
</comment>
<evidence type="ECO:0000313" key="5">
    <source>
        <dbReference type="Proteomes" id="UP001519272"/>
    </source>
</evidence>
<protein>
    <submittedName>
        <fullName evidence="4">AcrR family transcriptional regulator</fullName>
    </submittedName>
</protein>
<dbReference type="InterPro" id="IPR001647">
    <property type="entry name" value="HTH_TetR"/>
</dbReference>
<evidence type="ECO:0000256" key="2">
    <source>
        <dbReference type="PROSITE-ProRule" id="PRU00335"/>
    </source>
</evidence>
<evidence type="ECO:0000313" key="4">
    <source>
        <dbReference type="EMBL" id="MBP1907683.1"/>
    </source>
</evidence>
<name>A0ABS4FYN0_9BACL</name>
<gene>
    <name evidence="4" type="ORF">J2Z32_004364</name>
</gene>
<dbReference type="EMBL" id="JAGGKG010000031">
    <property type="protein sequence ID" value="MBP1907683.1"/>
    <property type="molecule type" value="Genomic_DNA"/>
</dbReference>
<dbReference type="Proteomes" id="UP001519272">
    <property type="component" value="Unassembled WGS sequence"/>
</dbReference>
<keyword evidence="5" id="KW-1185">Reference proteome</keyword>
<organism evidence="4 5">
    <name type="scientific">Paenibacillus turicensis</name>
    <dbReference type="NCBI Taxonomy" id="160487"/>
    <lineage>
        <taxon>Bacteria</taxon>
        <taxon>Bacillati</taxon>
        <taxon>Bacillota</taxon>
        <taxon>Bacilli</taxon>
        <taxon>Bacillales</taxon>
        <taxon>Paenibacillaceae</taxon>
        <taxon>Paenibacillus</taxon>
    </lineage>
</organism>
<dbReference type="Gene3D" id="1.10.357.10">
    <property type="entry name" value="Tetracycline Repressor, domain 2"/>
    <property type="match status" value="1"/>
</dbReference>
<evidence type="ECO:0000259" key="3">
    <source>
        <dbReference type="PROSITE" id="PS50977"/>
    </source>
</evidence>
<dbReference type="RefSeq" id="WP_210091259.1">
    <property type="nucleotide sequence ID" value="NZ_JAGGKG010000031.1"/>
</dbReference>
<feature type="domain" description="HTH tetR-type" evidence="3">
    <location>
        <begin position="8"/>
        <end position="68"/>
    </location>
</feature>
<dbReference type="PROSITE" id="PS50977">
    <property type="entry name" value="HTH_TETR_2"/>
    <property type="match status" value="1"/>
</dbReference>